<dbReference type="EMBL" id="CAJRAU010000003">
    <property type="protein sequence ID" value="CAG5069580.1"/>
    <property type="molecule type" value="Genomic_DNA"/>
</dbReference>
<reference evidence="1 2" key="1">
    <citation type="submission" date="2021-04" db="EMBL/GenBank/DDBJ databases">
        <authorList>
            <person name="Rodrigo-Torres L."/>
            <person name="Arahal R. D."/>
            <person name="Lucena T."/>
        </authorList>
    </citation>
    <scope>NUCLEOTIDE SEQUENCE [LARGE SCALE GENOMIC DNA]</scope>
    <source>
        <strain evidence="1 2">CECT 9623</strain>
    </source>
</reference>
<keyword evidence="2" id="KW-1185">Reference proteome</keyword>
<proteinExistence type="predicted"/>
<sequence length="310" mass="34275">MNRKPSHYLAWGKYGALIAVLYLSSAFVAPFKHKLVTLVPKAVKPIVASLIQEKFQETAPAEKVAAKAPAKINEPVIPASETVIEDQGTKRVRGILIRNDTLFWSVSPMMALEDFVQMRKAANQFGGEFVVNKVEYDPLQQFITSVGIVVTAKGSRGEGSTGGQGFMPIQGYSGHMIKNGIGVGSLSIPAQLQRETDADYQRALGLFRQNEMKYFKVRLSKEIGMNSSTSYKPHSFDGQYAPAILKRSGIGKSEQGTFVIRESDYQGADLYLDAQRTTLEDLNALPFKSITEVEIIEDEQKKKYVLVSTK</sequence>
<gene>
    <name evidence="1" type="ORF">DYBT9623_02316</name>
</gene>
<accession>A0ABN7R683</accession>
<evidence type="ECO:0000313" key="2">
    <source>
        <dbReference type="Proteomes" id="UP000679725"/>
    </source>
</evidence>
<organism evidence="1 2">
    <name type="scientific">Dyadobacter linearis</name>
    <dbReference type="NCBI Taxonomy" id="2823330"/>
    <lineage>
        <taxon>Bacteria</taxon>
        <taxon>Pseudomonadati</taxon>
        <taxon>Bacteroidota</taxon>
        <taxon>Cytophagia</taxon>
        <taxon>Cytophagales</taxon>
        <taxon>Spirosomataceae</taxon>
        <taxon>Dyadobacter</taxon>
    </lineage>
</organism>
<protein>
    <submittedName>
        <fullName evidence="1">Uncharacterized protein</fullName>
    </submittedName>
</protein>
<evidence type="ECO:0000313" key="1">
    <source>
        <dbReference type="EMBL" id="CAG5069580.1"/>
    </source>
</evidence>
<dbReference type="Proteomes" id="UP000679725">
    <property type="component" value="Unassembled WGS sequence"/>
</dbReference>
<name>A0ABN7R683_9BACT</name>
<comment type="caution">
    <text evidence="1">The sequence shown here is derived from an EMBL/GenBank/DDBJ whole genome shotgun (WGS) entry which is preliminary data.</text>
</comment>